<dbReference type="SUPFAM" id="SSF51126">
    <property type="entry name" value="Pectin lyase-like"/>
    <property type="match status" value="1"/>
</dbReference>
<sequence>MVMADGGRPGMWRGALLGSASLIALSSTAEAAVYCTGVGTANVLCDAAHPSDGGLNTGFNGDVTVNVNAGAGINSGGAVVSASGGITFNHNDPAGITGSMYDGIVLNGVGQGAITYTGSADVTANWYAIHVYGSGGPVSITQTAGKITGGTGISATNSGPAGSVNINTVGSQIIAPNGTGIYVLTSGSQSDVTIATGAVTGNTTQIGGGIFVRMGQSTNTARNLSVTTNGAIIGGIYLQNAGIGTVDLTTNASVLGGINLQASNSANTNAFTVKLNQDVTGNVSLQNYGSGTTTVQTRGITGGTLSVSGGGGANNSLVVNGNITKGNDPDLTFYGTLAAVRFSGASGTNTATFNGDISGTVDTRTSTIHTSSGAATGLYAGLGSTSSDGSATLNANGSISVTGMTRSGDAANVTGASLAAYGAAPVDFNLHGAVTATSISDTASKVVGVSAAQNNLGTMQLTADGAVTATAVGTGSTATGISASGSSFAPTNINTGTMTVRANGDVTASSDGAATGITLSRGSTRSPALTAGLGGIDLDTKGTVSATSANAAAIGISGVMVNAADNSATLALRAEGNVIASGTVAGSYGIFAQRNGLGDIRIEALAGVQSSGVGIAASRSTPGNIFITTGTSVIGTTGIMTSGGTTTLVANGTITGTGGTAVQFGGTNDVLQMQSGSVFNGNVVGTGTSILQFGGAAATSFDLPKLGSGAQFSGFASLAFLAGSNWSLSGNSNFAGAVNVDSVFILNGAMPNASVTVGPNGTLGGNGTIGNTIISGTLSPGNSPGTITMASLTMTAAATYLVQVTNTISDKVNVTGAANIAGNVIVQPLERITKKTTYTIVNTGTLSGTFGSASLLLANNLARNPVLSYVGNDVLLSVDPGLLSPILPANAGVKHRNVAAAIDNGLLGGANLSNAFSAIFNLSGDNLLNGLTQLSGESAAGSQQTTFNAMNQFMGTMLDPFIDGRGASAMPAGTMSYADDNSLAYAAKRSSSDAAAAIYRKAPIAQGYDPRWSVWAAAYGGSQTTDGNSALGSNNTTSQVFGTAVGADYRFSPNTIVGFALAGGGTNFGVTNSGGGRSDLFQAGAFVRHDIGAAYIAGALAYGWQDVTTDRTVTVGSVDRLRAEFNANAWSGRAEGGYRFVAPWIGGVGLTPYVAGQFTTFQLPGYAEQAVVGANTFALAYNAKSVTDSRSELGLRADKSFALSNAILTLRGRAAWAHDFNPDRSVAATFQTLPGASFVVSGAAQAADSALTTASAELKWSNGWSALASFEGEFSNVTRSYAGKGAVRYAW</sequence>
<accession>A0A6P1BMN1</accession>
<organism evidence="3 4">
    <name type="scientific">Bradyrhizobium uaiense</name>
    <dbReference type="NCBI Taxonomy" id="2594946"/>
    <lineage>
        <taxon>Bacteria</taxon>
        <taxon>Pseudomonadati</taxon>
        <taxon>Pseudomonadota</taxon>
        <taxon>Alphaproteobacteria</taxon>
        <taxon>Hyphomicrobiales</taxon>
        <taxon>Nitrobacteraceae</taxon>
        <taxon>Bradyrhizobium</taxon>
    </lineage>
</organism>
<feature type="domain" description="Autotransporter" evidence="2">
    <location>
        <begin position="1007"/>
        <end position="1291"/>
    </location>
</feature>
<dbReference type="SMART" id="SM00869">
    <property type="entry name" value="Autotransporter"/>
    <property type="match status" value="1"/>
</dbReference>
<evidence type="ECO:0000259" key="2">
    <source>
        <dbReference type="PROSITE" id="PS51208"/>
    </source>
</evidence>
<name>A0A6P1BMN1_9BRAD</name>
<reference evidence="3 4" key="1">
    <citation type="journal article" date="2020" name="Arch. Microbiol.">
        <title>Bradyrhizobium uaiense sp. nov., a new highly efficient cowpea symbiont.</title>
        <authorList>
            <person name="Cabral Michel D."/>
            <person name="Azarias Guimaraes A."/>
            <person name="Martins da Costa E."/>
            <person name="Soares de Carvalho T."/>
            <person name="Balsanelli E."/>
            <person name="Willems A."/>
            <person name="Maltempi de Souza E."/>
            <person name="de Souza Moreira F.M."/>
        </authorList>
    </citation>
    <scope>NUCLEOTIDE SEQUENCE [LARGE SCALE GENOMIC DNA]</scope>
    <source>
        <strain evidence="3 4">UFLA 03-164</strain>
    </source>
</reference>
<dbReference type="InterPro" id="IPR011050">
    <property type="entry name" value="Pectin_lyase_fold/virulence"/>
</dbReference>
<dbReference type="Pfam" id="PF03797">
    <property type="entry name" value="Autotransporter"/>
    <property type="match status" value="1"/>
</dbReference>
<keyword evidence="1" id="KW-0732">Signal</keyword>
<dbReference type="InterPro" id="IPR036709">
    <property type="entry name" value="Autotransporte_beta_dom_sf"/>
</dbReference>
<proteinExistence type="predicted"/>
<comment type="caution">
    <text evidence="3">The sequence shown here is derived from an EMBL/GenBank/DDBJ whole genome shotgun (WGS) entry which is preliminary data.</text>
</comment>
<feature type="chain" id="PRO_5026920697" evidence="1">
    <location>
        <begin position="32"/>
        <end position="1291"/>
    </location>
</feature>
<dbReference type="SUPFAM" id="SSF103515">
    <property type="entry name" value="Autotransporter"/>
    <property type="match status" value="1"/>
</dbReference>
<gene>
    <name evidence="3" type="ORF">FNJ47_27375</name>
</gene>
<protein>
    <submittedName>
        <fullName evidence="3">Autotransporter domain-containing protein</fullName>
    </submittedName>
</protein>
<dbReference type="Proteomes" id="UP000468531">
    <property type="component" value="Unassembled WGS sequence"/>
</dbReference>
<keyword evidence="4" id="KW-1185">Reference proteome</keyword>
<dbReference type="PROSITE" id="PS51208">
    <property type="entry name" value="AUTOTRANSPORTER"/>
    <property type="match status" value="1"/>
</dbReference>
<evidence type="ECO:0000256" key="1">
    <source>
        <dbReference type="SAM" id="SignalP"/>
    </source>
</evidence>
<dbReference type="InterPro" id="IPR005546">
    <property type="entry name" value="Autotransporte_beta"/>
</dbReference>
<dbReference type="EMBL" id="VKHP01000130">
    <property type="protein sequence ID" value="NEU99449.1"/>
    <property type="molecule type" value="Genomic_DNA"/>
</dbReference>
<feature type="signal peptide" evidence="1">
    <location>
        <begin position="1"/>
        <end position="31"/>
    </location>
</feature>
<evidence type="ECO:0000313" key="4">
    <source>
        <dbReference type="Proteomes" id="UP000468531"/>
    </source>
</evidence>
<evidence type="ECO:0000313" key="3">
    <source>
        <dbReference type="EMBL" id="NEU99449.1"/>
    </source>
</evidence>
<dbReference type="Gene3D" id="2.40.128.130">
    <property type="entry name" value="Autotransporter beta-domain"/>
    <property type="match status" value="1"/>
</dbReference>